<feature type="transmembrane region" description="Helical" evidence="7">
    <location>
        <begin position="232"/>
        <end position="250"/>
    </location>
</feature>
<dbReference type="EMBL" id="LC066375">
    <property type="protein sequence ID" value="BAT27425.1"/>
    <property type="molecule type" value="Genomic_DNA"/>
</dbReference>
<comment type="similarity">
    <text evidence="2">Belongs to the UPF0324 family.</text>
</comment>
<feature type="transmembrane region" description="Helical" evidence="7">
    <location>
        <begin position="293"/>
        <end position="311"/>
    </location>
</feature>
<comment type="subcellular location">
    <subcellularLocation>
        <location evidence="1">Cell membrane</location>
        <topology evidence="1">Multi-pass membrane protein</topology>
    </subcellularLocation>
</comment>
<dbReference type="GO" id="GO:0005886">
    <property type="term" value="C:plasma membrane"/>
    <property type="evidence" value="ECO:0007669"/>
    <property type="project" value="UniProtKB-SubCell"/>
</dbReference>
<evidence type="ECO:0000256" key="6">
    <source>
        <dbReference type="ARBA" id="ARBA00023136"/>
    </source>
</evidence>
<evidence type="ECO:0000256" key="4">
    <source>
        <dbReference type="ARBA" id="ARBA00022692"/>
    </source>
</evidence>
<organism evidence="8">
    <name type="scientific">Aureimonas frigidaquae</name>
    <dbReference type="NCBI Taxonomy" id="424757"/>
    <lineage>
        <taxon>Bacteria</taxon>
        <taxon>Pseudomonadati</taxon>
        <taxon>Pseudomonadota</taxon>
        <taxon>Alphaproteobacteria</taxon>
        <taxon>Hyphomicrobiales</taxon>
        <taxon>Aurantimonadaceae</taxon>
        <taxon>Aureimonas</taxon>
    </lineage>
</organism>
<dbReference type="InterPro" id="IPR018383">
    <property type="entry name" value="UPF0324_pro"/>
</dbReference>
<feature type="transmembrane region" description="Helical" evidence="7">
    <location>
        <begin position="132"/>
        <end position="155"/>
    </location>
</feature>
<reference evidence="8" key="1">
    <citation type="journal article" date="2015" name="Proc. Natl. Acad. Sci. U.S.A.">
        <title>Bacterial clade with the ribosomal RNA operon on a small plasmid rather than the chromosome.</title>
        <authorList>
            <person name="Anda M."/>
            <person name="Ohtsubo Y."/>
            <person name="Okubo T."/>
            <person name="Sugawara M."/>
            <person name="Nagata Y."/>
            <person name="Tsuda M."/>
            <person name="Minamisawa K."/>
            <person name="Mitsui H."/>
        </authorList>
    </citation>
    <scope>NUCLEOTIDE SEQUENCE</scope>
    <source>
        <strain evidence="8">JCM 14755</strain>
    </source>
</reference>
<evidence type="ECO:0000256" key="3">
    <source>
        <dbReference type="ARBA" id="ARBA00022475"/>
    </source>
</evidence>
<feature type="transmembrane region" description="Helical" evidence="7">
    <location>
        <begin position="167"/>
        <end position="188"/>
    </location>
</feature>
<proteinExistence type="inferred from homology"/>
<keyword evidence="4 7" id="KW-0812">Transmembrane</keyword>
<evidence type="ECO:0000256" key="5">
    <source>
        <dbReference type="ARBA" id="ARBA00022989"/>
    </source>
</evidence>
<dbReference type="Pfam" id="PF03601">
    <property type="entry name" value="Cons_hypoth698"/>
    <property type="match status" value="1"/>
</dbReference>
<feature type="transmembrane region" description="Helical" evidence="7">
    <location>
        <begin position="21"/>
        <end position="41"/>
    </location>
</feature>
<feature type="transmembrane region" description="Helical" evidence="7">
    <location>
        <begin position="318"/>
        <end position="338"/>
    </location>
</feature>
<accession>A0A0N7KXN6</accession>
<evidence type="ECO:0000256" key="2">
    <source>
        <dbReference type="ARBA" id="ARBA00007977"/>
    </source>
</evidence>
<evidence type="ECO:0000256" key="7">
    <source>
        <dbReference type="SAM" id="Phobius"/>
    </source>
</evidence>
<feature type="transmembrane region" description="Helical" evidence="7">
    <location>
        <begin position="47"/>
        <end position="63"/>
    </location>
</feature>
<keyword evidence="3" id="KW-1003">Cell membrane</keyword>
<sequence length="340" mass="35105">MYRSLRRHLSPEPFRPMTDRVRSVMPGLLTAVVIAMAAAFLSDNYSGPVMLFALLLGIAFNFLSTESACKPGIDFASRTVLRLGVALLGVRITLSDAMALGPTPLILAVLGVATTIGAGIVLARLLGFDRLFGVLTGGAVGICGASAALAIASVLPRRADGGESDTIFTVVMVTTLSTVAMVVYPVLLQQGPFTDIQSGIFLGATIHDVAQVVGAGYSISTDAGDAATLTKLLRVAMLVPVVLVISILVSRGRGEGRVGLPGFLVGFVALVIVNSLGLVPGVVATFLSDLSRWALVAAIAALGMKTMLGQIATVGPRALVLVLLETVWIALLGLAVIACR</sequence>
<protein>
    <submittedName>
        <fullName evidence="8">Putative membrane protein</fullName>
    </submittedName>
</protein>
<evidence type="ECO:0000256" key="1">
    <source>
        <dbReference type="ARBA" id="ARBA00004651"/>
    </source>
</evidence>
<dbReference type="AlphaFoldDB" id="A0A0N7KXN6"/>
<keyword evidence="6 7" id="KW-0472">Membrane</keyword>
<feature type="transmembrane region" description="Helical" evidence="7">
    <location>
        <begin position="75"/>
        <end position="94"/>
    </location>
</feature>
<name>A0A0N7KXN6_9HYPH</name>
<feature type="transmembrane region" description="Helical" evidence="7">
    <location>
        <begin position="262"/>
        <end position="287"/>
    </location>
</feature>
<dbReference type="PANTHER" id="PTHR30106:SF2">
    <property type="entry name" value="UPF0324 INNER MEMBRANE PROTEIN YEIH"/>
    <property type="match status" value="1"/>
</dbReference>
<dbReference type="RefSeq" id="WP_244490831.1">
    <property type="nucleotide sequence ID" value="NZ_BBWR01000012.1"/>
</dbReference>
<dbReference type="PANTHER" id="PTHR30106">
    <property type="entry name" value="INNER MEMBRANE PROTEIN YEIH-RELATED"/>
    <property type="match status" value="1"/>
</dbReference>
<evidence type="ECO:0000313" key="8">
    <source>
        <dbReference type="EMBL" id="BAT27425.1"/>
    </source>
</evidence>
<keyword evidence="5 7" id="KW-1133">Transmembrane helix</keyword>
<feature type="transmembrane region" description="Helical" evidence="7">
    <location>
        <begin position="106"/>
        <end position="125"/>
    </location>
</feature>